<keyword evidence="2" id="KW-0812">Transmembrane</keyword>
<reference evidence="3" key="1">
    <citation type="submission" date="2009-10" db="EMBL/GenBank/DDBJ databases">
        <title>Complete sequence of Bacillus selenitireducens MLS10.</title>
        <authorList>
            <consortium name="US DOE Joint Genome Institute"/>
            <person name="Lucas S."/>
            <person name="Copeland A."/>
            <person name="Lapidus A."/>
            <person name="Glavina del Rio T."/>
            <person name="Dalin E."/>
            <person name="Tice H."/>
            <person name="Bruce D."/>
            <person name="Goodwin L."/>
            <person name="Pitluck S."/>
            <person name="Sims D."/>
            <person name="Brettin T."/>
            <person name="Detter J.C."/>
            <person name="Han C."/>
            <person name="Larimer F."/>
            <person name="Land M."/>
            <person name="Hauser L."/>
            <person name="Kyrpides N."/>
            <person name="Ovchinnikova G."/>
            <person name="Stolz J."/>
        </authorList>
    </citation>
    <scope>NUCLEOTIDE SEQUENCE [LARGE SCALE GENOMIC DNA]</scope>
    <source>
        <strain evidence="3">MLS10</strain>
    </source>
</reference>
<feature type="transmembrane region" description="Helical" evidence="2">
    <location>
        <begin position="57"/>
        <end position="76"/>
    </location>
</feature>
<evidence type="ECO:0000313" key="4">
    <source>
        <dbReference type="Proteomes" id="UP000000271"/>
    </source>
</evidence>
<sequence>MSENRINEQLKQEKDAIGEVSPSQEAKEKSLRAMKNEIHAQDNILQSMAKKKRRNQMLTGFTATVAAAAIGGLVLISSDDMAGWFNPAGTVDDGDHNENEEEAPEPLDTNENEEEEEDERDEEDVETEEEQPSDVTADTFNDRTQRFYNIDLRAVDADDQEDVIEEQSMRLLYEDGMPYSVYIPADWTLTTAEGQSYTRYEMADDHGTVFHLLQFETGDEAAARSELNRQLDDRDAEAVSEDEQWLQDFHWTMEMGDEPVEQYRAEDGDRVHNWSFVNPEGYPDTPVILHSVETVENDDQIERAGYFHSSFQRVYPTVIDESDETGMNDRALEAEILSMSDHGPGTRETVLNEAADLGVSFYYRERFSDSETGDRGQRMIRNESENDLSFVELGRFDTVDEALAYQQDWRETGNGLPEQGEEPEMHLGNRYSGDWLVNRDVLGISGEVREELETEGGLSAFNDEEMFFVFERNGYGYYMMTGGDIYFSEYIDLILHTWQWEDGTMLLDE</sequence>
<keyword evidence="2" id="KW-0472">Membrane</keyword>
<keyword evidence="4" id="KW-1185">Reference proteome</keyword>
<accession>D6XV88</accession>
<name>D6XV88_BACIE</name>
<proteinExistence type="predicted"/>
<dbReference type="EMBL" id="CP001791">
    <property type="protein sequence ID" value="ADH97646.1"/>
    <property type="molecule type" value="Genomic_DNA"/>
</dbReference>
<organism evidence="3 4">
    <name type="scientific">Bacillus selenitireducens (strain ATCC 700615 / DSM 15326 / MLS10)</name>
    <dbReference type="NCBI Taxonomy" id="439292"/>
    <lineage>
        <taxon>Bacteria</taxon>
        <taxon>Bacillati</taxon>
        <taxon>Bacillota</taxon>
        <taxon>Bacilli</taxon>
        <taxon>Bacillales</taxon>
        <taxon>Bacillaceae</taxon>
        <taxon>Salisediminibacterium</taxon>
    </lineage>
</organism>
<evidence type="ECO:0000256" key="2">
    <source>
        <dbReference type="SAM" id="Phobius"/>
    </source>
</evidence>
<evidence type="ECO:0000256" key="1">
    <source>
        <dbReference type="SAM" id="MobiDB-lite"/>
    </source>
</evidence>
<gene>
    <name evidence="3" type="ordered locus">Bsel_0097</name>
</gene>
<evidence type="ECO:0000313" key="3">
    <source>
        <dbReference type="EMBL" id="ADH97646.1"/>
    </source>
</evidence>
<dbReference type="KEGG" id="bse:Bsel_0097"/>
<feature type="compositionally biased region" description="Basic and acidic residues" evidence="1">
    <location>
        <begin position="1"/>
        <end position="17"/>
    </location>
</feature>
<keyword evidence="2" id="KW-1133">Transmembrane helix</keyword>
<dbReference type="HOGENOM" id="CLU_534912_0_0_9"/>
<feature type="region of interest" description="Disordered" evidence="1">
    <location>
        <begin position="86"/>
        <end position="140"/>
    </location>
</feature>
<dbReference type="OrthoDB" id="9817677at2"/>
<dbReference type="RefSeq" id="WP_013171076.1">
    <property type="nucleotide sequence ID" value="NC_014219.1"/>
</dbReference>
<dbReference type="STRING" id="439292.Bsel_0097"/>
<dbReference type="AlphaFoldDB" id="D6XV88"/>
<dbReference type="Proteomes" id="UP000000271">
    <property type="component" value="Chromosome"/>
</dbReference>
<protein>
    <submittedName>
        <fullName evidence="3">Uncharacterized protein</fullName>
    </submittedName>
</protein>
<feature type="compositionally biased region" description="Acidic residues" evidence="1">
    <location>
        <begin position="98"/>
        <end position="132"/>
    </location>
</feature>
<feature type="region of interest" description="Disordered" evidence="1">
    <location>
        <begin position="1"/>
        <end position="29"/>
    </location>
</feature>